<organism evidence="1 2">
    <name type="scientific">Candidatus Uhrbacteria bacterium CG10_big_fil_rev_8_21_14_0_10_50_16</name>
    <dbReference type="NCBI Taxonomy" id="1975039"/>
    <lineage>
        <taxon>Bacteria</taxon>
        <taxon>Candidatus Uhriibacteriota</taxon>
    </lineage>
</organism>
<name>A0A2H0RMR2_9BACT</name>
<proteinExistence type="predicted"/>
<gene>
    <name evidence="1" type="ORF">COV06_00350</name>
</gene>
<dbReference type="EMBL" id="PCYM01000001">
    <property type="protein sequence ID" value="PIR47841.1"/>
    <property type="molecule type" value="Genomic_DNA"/>
</dbReference>
<protein>
    <submittedName>
        <fullName evidence="1">Uncharacterized protein</fullName>
    </submittedName>
</protein>
<evidence type="ECO:0000313" key="1">
    <source>
        <dbReference type="EMBL" id="PIR47841.1"/>
    </source>
</evidence>
<sequence>MEPSKLSALDFVRAHLASRGIHVPDPLPYNSENGARVWRVARKGIMLVIEGSSIDESIDVDLYLGDNFEDEDNGDHAVGMSCHPHDGQDGPYLWAVAVSPDAPKKAFGTWRAVFKPAGDTSLEVEIPHKKGLEWFDRMVDTFLAYTSQPE</sequence>
<accession>A0A2H0RMR2</accession>
<dbReference type="Proteomes" id="UP000230084">
    <property type="component" value="Unassembled WGS sequence"/>
</dbReference>
<comment type="caution">
    <text evidence="1">The sequence shown here is derived from an EMBL/GenBank/DDBJ whole genome shotgun (WGS) entry which is preliminary data.</text>
</comment>
<dbReference type="AlphaFoldDB" id="A0A2H0RMR2"/>
<evidence type="ECO:0000313" key="2">
    <source>
        <dbReference type="Proteomes" id="UP000230084"/>
    </source>
</evidence>
<reference evidence="1 2" key="1">
    <citation type="submission" date="2017-09" db="EMBL/GenBank/DDBJ databases">
        <title>Depth-based differentiation of microbial function through sediment-hosted aquifers and enrichment of novel symbionts in the deep terrestrial subsurface.</title>
        <authorList>
            <person name="Probst A.J."/>
            <person name="Ladd B."/>
            <person name="Jarett J.K."/>
            <person name="Geller-Mcgrath D.E."/>
            <person name="Sieber C.M."/>
            <person name="Emerson J.B."/>
            <person name="Anantharaman K."/>
            <person name="Thomas B.C."/>
            <person name="Malmstrom R."/>
            <person name="Stieglmeier M."/>
            <person name="Klingl A."/>
            <person name="Woyke T."/>
            <person name="Ryan C.M."/>
            <person name="Banfield J.F."/>
        </authorList>
    </citation>
    <scope>NUCLEOTIDE SEQUENCE [LARGE SCALE GENOMIC DNA]</scope>
    <source>
        <strain evidence="1">CG10_big_fil_rev_8_21_14_0_10_50_16</strain>
    </source>
</reference>